<sequence>MSVEQFSDTSLLLERMDEFTRLYKKLNSLLLAHFGLTESSLLLFDIIGDEELTLKAITEQSYLDKSTISRQVNSLVSKDMVTKADGEDKRYSYFKLTPEAKQLYHQFREESVRGFADLLASMTDDEQQKLSILLNRVNRLYRTAL</sequence>
<dbReference type="PROSITE" id="PS50995">
    <property type="entry name" value="HTH_MARR_2"/>
    <property type="match status" value="1"/>
</dbReference>
<accession>A0A516GJB1</accession>
<dbReference type="GO" id="GO:0003700">
    <property type="term" value="F:DNA-binding transcription factor activity"/>
    <property type="evidence" value="ECO:0007669"/>
    <property type="project" value="InterPro"/>
</dbReference>
<dbReference type="InterPro" id="IPR000835">
    <property type="entry name" value="HTH_MarR-typ"/>
</dbReference>
<dbReference type="EMBL" id="CP041626">
    <property type="protein sequence ID" value="QDO91609.1"/>
    <property type="molecule type" value="Genomic_DNA"/>
</dbReference>
<dbReference type="PANTHER" id="PTHR33164">
    <property type="entry name" value="TRANSCRIPTIONAL REGULATOR, MARR FAMILY"/>
    <property type="match status" value="1"/>
</dbReference>
<dbReference type="SMART" id="SM00347">
    <property type="entry name" value="HTH_MARR"/>
    <property type="match status" value="1"/>
</dbReference>
<dbReference type="AlphaFoldDB" id="A0A516GJB1"/>
<dbReference type="InterPro" id="IPR036390">
    <property type="entry name" value="WH_DNA-bd_sf"/>
</dbReference>
<protein>
    <submittedName>
        <fullName evidence="1">MarR family transcriptional regulator</fullName>
    </submittedName>
</protein>
<dbReference type="GO" id="GO:0006950">
    <property type="term" value="P:response to stress"/>
    <property type="evidence" value="ECO:0007669"/>
    <property type="project" value="TreeGrafter"/>
</dbReference>
<name>A0A516GJB1_9LACT</name>
<proteinExistence type="predicted"/>
<gene>
    <name evidence="1" type="ORF">FNV33_05910</name>
</gene>
<dbReference type="GeneID" id="42694293"/>
<reference evidence="1 2" key="1">
    <citation type="submission" date="2019-07" db="EMBL/GenBank/DDBJ databases">
        <title>Genome assembly of a nasal isolate of Dolosigranulum pigrum from a chronic sinusitis patient.</title>
        <authorList>
            <person name="Baig S."/>
            <person name="Overballe-Petersen S."/>
            <person name="Kaspar U."/>
            <person name="Rendboe A."/>
            <person name="de Man T."/>
            <person name="Liu C."/>
            <person name="Price L.B."/>
            <person name="Stegger M."/>
            <person name="Becker K."/>
            <person name="Skytt Andersen P."/>
        </authorList>
    </citation>
    <scope>NUCLEOTIDE SEQUENCE [LARGE SCALE GENOMIC DNA]</scope>
    <source>
        <strain evidence="1 2">83VPs-KB5</strain>
    </source>
</reference>
<dbReference type="SUPFAM" id="SSF46785">
    <property type="entry name" value="Winged helix' DNA-binding domain"/>
    <property type="match status" value="1"/>
</dbReference>
<dbReference type="Gene3D" id="1.10.10.10">
    <property type="entry name" value="Winged helix-like DNA-binding domain superfamily/Winged helix DNA-binding domain"/>
    <property type="match status" value="1"/>
</dbReference>
<dbReference type="InterPro" id="IPR036388">
    <property type="entry name" value="WH-like_DNA-bd_sf"/>
</dbReference>
<dbReference type="Pfam" id="PF12802">
    <property type="entry name" value="MarR_2"/>
    <property type="match status" value="1"/>
</dbReference>
<organism evidence="1 2">
    <name type="scientific">Dolosigranulum pigrum</name>
    <dbReference type="NCBI Taxonomy" id="29394"/>
    <lineage>
        <taxon>Bacteria</taxon>
        <taxon>Bacillati</taxon>
        <taxon>Bacillota</taxon>
        <taxon>Bacilli</taxon>
        <taxon>Lactobacillales</taxon>
        <taxon>Carnobacteriaceae</taxon>
        <taxon>Dolosigranulum</taxon>
    </lineage>
</organism>
<evidence type="ECO:0000313" key="2">
    <source>
        <dbReference type="Proteomes" id="UP000315953"/>
    </source>
</evidence>
<dbReference type="InterPro" id="IPR039422">
    <property type="entry name" value="MarR/SlyA-like"/>
</dbReference>
<dbReference type="PANTHER" id="PTHR33164:SF57">
    <property type="entry name" value="MARR-FAMILY TRANSCRIPTIONAL REGULATOR"/>
    <property type="match status" value="1"/>
</dbReference>
<dbReference type="RefSeq" id="WP_112767634.1">
    <property type="nucleotide sequence ID" value="NZ_CP040410.1"/>
</dbReference>
<evidence type="ECO:0000313" key="1">
    <source>
        <dbReference type="EMBL" id="QDO91609.1"/>
    </source>
</evidence>
<dbReference type="Proteomes" id="UP000315953">
    <property type="component" value="Chromosome"/>
</dbReference>
<dbReference type="KEGG" id="dpm:FNV33_05910"/>